<comment type="caution">
    <text evidence="1">The sequence shown here is derived from an EMBL/GenBank/DDBJ whole genome shotgun (WGS) entry which is preliminary data.</text>
</comment>
<organism evidence="1 2">
    <name type="scientific">Mycena rosella</name>
    <name type="common">Pink bonnet</name>
    <name type="synonym">Agaricus rosellus</name>
    <dbReference type="NCBI Taxonomy" id="1033263"/>
    <lineage>
        <taxon>Eukaryota</taxon>
        <taxon>Fungi</taxon>
        <taxon>Dikarya</taxon>
        <taxon>Basidiomycota</taxon>
        <taxon>Agaricomycotina</taxon>
        <taxon>Agaricomycetes</taxon>
        <taxon>Agaricomycetidae</taxon>
        <taxon>Agaricales</taxon>
        <taxon>Marasmiineae</taxon>
        <taxon>Mycenaceae</taxon>
        <taxon>Mycena</taxon>
    </lineage>
</organism>
<reference evidence="1" key="1">
    <citation type="submission" date="2023-03" db="EMBL/GenBank/DDBJ databases">
        <title>Massive genome expansion in bonnet fungi (Mycena s.s.) driven by repeated elements and novel gene families across ecological guilds.</title>
        <authorList>
            <consortium name="Lawrence Berkeley National Laboratory"/>
            <person name="Harder C.B."/>
            <person name="Miyauchi S."/>
            <person name="Viragh M."/>
            <person name="Kuo A."/>
            <person name="Thoen E."/>
            <person name="Andreopoulos B."/>
            <person name="Lu D."/>
            <person name="Skrede I."/>
            <person name="Drula E."/>
            <person name="Henrissat B."/>
            <person name="Morin E."/>
            <person name="Kohler A."/>
            <person name="Barry K."/>
            <person name="LaButti K."/>
            <person name="Morin E."/>
            <person name="Salamov A."/>
            <person name="Lipzen A."/>
            <person name="Mereny Z."/>
            <person name="Hegedus B."/>
            <person name="Baldrian P."/>
            <person name="Stursova M."/>
            <person name="Weitz H."/>
            <person name="Taylor A."/>
            <person name="Grigoriev I.V."/>
            <person name="Nagy L.G."/>
            <person name="Martin F."/>
            <person name="Kauserud H."/>
        </authorList>
    </citation>
    <scope>NUCLEOTIDE SEQUENCE</scope>
    <source>
        <strain evidence="1">CBHHK067</strain>
    </source>
</reference>
<accession>A0AAD7DDP6</accession>
<dbReference type="Proteomes" id="UP001221757">
    <property type="component" value="Unassembled WGS sequence"/>
</dbReference>
<dbReference type="AlphaFoldDB" id="A0AAD7DDP6"/>
<dbReference type="EMBL" id="JARKIE010000074">
    <property type="protein sequence ID" value="KAJ7689204.1"/>
    <property type="molecule type" value="Genomic_DNA"/>
</dbReference>
<keyword evidence="2" id="KW-1185">Reference proteome</keyword>
<name>A0AAD7DDP6_MYCRO</name>
<gene>
    <name evidence="1" type="ORF">B0H17DRAFT_1135242</name>
</gene>
<evidence type="ECO:0000313" key="2">
    <source>
        <dbReference type="Proteomes" id="UP001221757"/>
    </source>
</evidence>
<evidence type="ECO:0000313" key="1">
    <source>
        <dbReference type="EMBL" id="KAJ7689204.1"/>
    </source>
</evidence>
<sequence length="132" mass="14256">MGEVADMVLDLLNASNTSSKAVRVARGQYSYGADCNPTQDLVYAALLWPTGGTGPVWVMAPIRIEPEGQRTIFNCSQWLGGMDMDNLETATLSITTMKGGVEETHTLTIMHATQEVGTKHPVNSSILGMLDR</sequence>
<proteinExistence type="predicted"/>
<protein>
    <submittedName>
        <fullName evidence="1">Uncharacterized protein</fullName>
    </submittedName>
</protein>